<organism evidence="4 5">
    <name type="scientific">Parachitinimonas caeni</name>
    <dbReference type="NCBI Taxonomy" id="3031301"/>
    <lineage>
        <taxon>Bacteria</taxon>
        <taxon>Pseudomonadati</taxon>
        <taxon>Pseudomonadota</taxon>
        <taxon>Betaproteobacteria</taxon>
        <taxon>Neisseriales</taxon>
        <taxon>Chitinibacteraceae</taxon>
        <taxon>Parachitinimonas</taxon>
    </lineage>
</organism>
<name>A0ABT7DX05_9NEIS</name>
<dbReference type="InterPro" id="IPR000182">
    <property type="entry name" value="GNAT_dom"/>
</dbReference>
<dbReference type="SUPFAM" id="SSF55729">
    <property type="entry name" value="Acyl-CoA N-acyltransferases (Nat)"/>
    <property type="match status" value="1"/>
</dbReference>
<evidence type="ECO:0000256" key="2">
    <source>
        <dbReference type="ARBA" id="ARBA00023315"/>
    </source>
</evidence>
<comment type="caution">
    <text evidence="4">The sequence shown here is derived from an EMBL/GenBank/DDBJ whole genome shotgun (WGS) entry which is preliminary data.</text>
</comment>
<evidence type="ECO:0000313" key="5">
    <source>
        <dbReference type="Proteomes" id="UP001172778"/>
    </source>
</evidence>
<dbReference type="InterPro" id="IPR050832">
    <property type="entry name" value="Bact_Acetyltransf"/>
</dbReference>
<dbReference type="EMBL" id="JARRAF010000010">
    <property type="protein sequence ID" value="MDK2124556.1"/>
    <property type="molecule type" value="Genomic_DNA"/>
</dbReference>
<keyword evidence="2" id="KW-0012">Acyltransferase</keyword>
<dbReference type="PROSITE" id="PS51186">
    <property type="entry name" value="GNAT"/>
    <property type="match status" value="1"/>
</dbReference>
<dbReference type="PANTHER" id="PTHR43877:SF2">
    <property type="entry name" value="AMINOALKYLPHOSPHONATE N-ACETYLTRANSFERASE-RELATED"/>
    <property type="match status" value="1"/>
</dbReference>
<evidence type="ECO:0000259" key="3">
    <source>
        <dbReference type="PROSITE" id="PS51186"/>
    </source>
</evidence>
<dbReference type="InterPro" id="IPR016181">
    <property type="entry name" value="Acyl_CoA_acyltransferase"/>
</dbReference>
<evidence type="ECO:0000256" key="1">
    <source>
        <dbReference type="ARBA" id="ARBA00022679"/>
    </source>
</evidence>
<reference evidence="4" key="1">
    <citation type="submission" date="2023-03" db="EMBL/GenBank/DDBJ databases">
        <title>Chitinimonas shenzhenensis gen. nov., sp. nov., a novel member of family Burkholderiaceae isolated from activated sludge collected in Shen Zhen, China.</title>
        <authorList>
            <person name="Wang X."/>
        </authorList>
    </citation>
    <scope>NUCLEOTIDE SEQUENCE</scope>
    <source>
        <strain evidence="4">DQS-5</strain>
    </source>
</reference>
<keyword evidence="1" id="KW-0808">Transferase</keyword>
<dbReference type="Pfam" id="PF00583">
    <property type="entry name" value="Acetyltransf_1"/>
    <property type="match status" value="1"/>
</dbReference>
<dbReference type="Gene3D" id="3.40.630.30">
    <property type="match status" value="1"/>
</dbReference>
<keyword evidence="5" id="KW-1185">Reference proteome</keyword>
<protein>
    <submittedName>
        <fullName evidence="4">GNAT family N-acetyltransferase</fullName>
    </submittedName>
</protein>
<accession>A0ABT7DX05</accession>
<dbReference type="CDD" id="cd04301">
    <property type="entry name" value="NAT_SF"/>
    <property type="match status" value="1"/>
</dbReference>
<evidence type="ECO:0000313" key="4">
    <source>
        <dbReference type="EMBL" id="MDK2124556.1"/>
    </source>
</evidence>
<sequence length="152" mass="16664">MPLYFDRVDPATPEALVLLDQLSIALEVVTGDSGRASFDAADVRGARALFLLARDHDGKPVGCGAFRPISSTVAEVKRMYAVQGGSGIGSRILAQLEAEAKAMHYQEIWLETRLVNQVAVRFYEQRGYVRIANYGKYIGNAKAVCFGKRLPD</sequence>
<gene>
    <name evidence="4" type="ORF">PZA18_10890</name>
</gene>
<dbReference type="Proteomes" id="UP001172778">
    <property type="component" value="Unassembled WGS sequence"/>
</dbReference>
<dbReference type="PANTHER" id="PTHR43877">
    <property type="entry name" value="AMINOALKYLPHOSPHONATE N-ACETYLTRANSFERASE-RELATED-RELATED"/>
    <property type="match status" value="1"/>
</dbReference>
<proteinExistence type="predicted"/>
<feature type="domain" description="N-acetyltransferase" evidence="3">
    <location>
        <begin position="6"/>
        <end position="151"/>
    </location>
</feature>